<sequence>MSSPCFPPTQLDGTSMEHQITAQNGKEETFQEAPSASTQPYTTTALYAPTNFLYTPATSLYTPVALYAPATAPSARAYTSSNAPDASEDFDFNRLSEMLRAELGLSPTATSHTAIDHAAAEQNGAGQATTLPSEVPPPSTEPAVIYPQPAFSLHQPELGTTHTDTQKPFSCDFCGSQFTRNASKRRHERCSHADLLDLQNQPRPENPFVANSAAEKPYSCDHCSVRFRERRSKQHHERVAHPEVESGAQQQEEERFSCDYCSKDFKALYNKKRHERENHLAVRSFVCSVCGKIFNRSDALKTHMVMAHGISLAKGPLPQPSTSTMGPYQPLQQPQAEQDQLPQQQEQQDQLPERQTASLEQHGEEDQENTRKRSRDGQREDSGDELSKRLCLQSRRSRSP</sequence>
<evidence type="ECO:0000313" key="9">
    <source>
        <dbReference type="Proteomes" id="UP001456524"/>
    </source>
</evidence>
<feature type="domain" description="C2H2-type" evidence="7">
    <location>
        <begin position="169"/>
        <end position="193"/>
    </location>
</feature>
<dbReference type="Gene3D" id="3.30.160.60">
    <property type="entry name" value="Classic Zinc Finger"/>
    <property type="match status" value="3"/>
</dbReference>
<feature type="compositionally biased region" description="Basic and acidic residues" evidence="6">
    <location>
        <begin position="361"/>
        <end position="388"/>
    </location>
</feature>
<proteinExistence type="predicted"/>
<feature type="domain" description="C2H2-type" evidence="7">
    <location>
        <begin position="256"/>
        <end position="284"/>
    </location>
</feature>
<evidence type="ECO:0000259" key="7">
    <source>
        <dbReference type="PROSITE" id="PS50157"/>
    </source>
</evidence>
<evidence type="ECO:0000313" key="8">
    <source>
        <dbReference type="EMBL" id="KAK8161569.1"/>
    </source>
</evidence>
<dbReference type="InterPro" id="IPR013087">
    <property type="entry name" value="Znf_C2H2_type"/>
</dbReference>
<keyword evidence="9" id="KW-1185">Reference proteome</keyword>
<gene>
    <name evidence="8" type="ORF">IWX90DRAFT_515292</name>
</gene>
<evidence type="ECO:0000256" key="4">
    <source>
        <dbReference type="ARBA" id="ARBA00022833"/>
    </source>
</evidence>
<feature type="region of interest" description="Disordered" evidence="6">
    <location>
        <begin position="315"/>
        <end position="400"/>
    </location>
</feature>
<feature type="domain" description="C2H2-type" evidence="7">
    <location>
        <begin position="218"/>
        <end position="246"/>
    </location>
</feature>
<evidence type="ECO:0000256" key="6">
    <source>
        <dbReference type="SAM" id="MobiDB-lite"/>
    </source>
</evidence>
<feature type="compositionally biased region" description="Low complexity" evidence="6">
    <location>
        <begin position="329"/>
        <end position="355"/>
    </location>
</feature>
<dbReference type="Pfam" id="PF00096">
    <property type="entry name" value="zf-C2H2"/>
    <property type="match status" value="1"/>
</dbReference>
<dbReference type="InterPro" id="IPR036236">
    <property type="entry name" value="Znf_C2H2_sf"/>
</dbReference>
<reference evidence="8 9" key="1">
    <citation type="journal article" date="2022" name="G3 (Bethesda)">
        <title>Enemy or ally: a genomic approach to elucidate the lifestyle of Phyllosticta citrichinaensis.</title>
        <authorList>
            <person name="Buijs V.A."/>
            <person name="Groenewald J.Z."/>
            <person name="Haridas S."/>
            <person name="LaButti K.M."/>
            <person name="Lipzen A."/>
            <person name="Martin F.M."/>
            <person name="Barry K."/>
            <person name="Grigoriev I.V."/>
            <person name="Crous P.W."/>
            <person name="Seidl M.F."/>
        </authorList>
    </citation>
    <scope>NUCLEOTIDE SEQUENCE [LARGE SCALE GENOMIC DNA]</scope>
    <source>
        <strain evidence="8 9">CBS 129764</strain>
    </source>
</reference>
<comment type="caution">
    <text evidence="8">The sequence shown here is derived from an EMBL/GenBank/DDBJ whole genome shotgun (WGS) entry which is preliminary data.</text>
</comment>
<name>A0ABR1XMX3_9PEZI</name>
<dbReference type="Proteomes" id="UP001456524">
    <property type="component" value="Unassembled WGS sequence"/>
</dbReference>
<dbReference type="PROSITE" id="PS00028">
    <property type="entry name" value="ZINC_FINGER_C2H2_1"/>
    <property type="match status" value="4"/>
</dbReference>
<accession>A0ABR1XMX3</accession>
<keyword evidence="4" id="KW-0862">Zinc</keyword>
<evidence type="ECO:0000256" key="5">
    <source>
        <dbReference type="PROSITE-ProRule" id="PRU00042"/>
    </source>
</evidence>
<feature type="domain" description="C2H2-type" evidence="7">
    <location>
        <begin position="285"/>
        <end position="308"/>
    </location>
</feature>
<dbReference type="PANTHER" id="PTHR24408">
    <property type="entry name" value="ZINC FINGER PROTEIN"/>
    <property type="match status" value="1"/>
</dbReference>
<dbReference type="SUPFAM" id="SSF57667">
    <property type="entry name" value="beta-beta-alpha zinc fingers"/>
    <property type="match status" value="2"/>
</dbReference>
<evidence type="ECO:0000256" key="2">
    <source>
        <dbReference type="ARBA" id="ARBA00022737"/>
    </source>
</evidence>
<protein>
    <recommendedName>
        <fullName evidence="7">C2H2-type domain-containing protein</fullName>
    </recommendedName>
</protein>
<organism evidence="8 9">
    <name type="scientific">Phyllosticta citrichinensis</name>
    <dbReference type="NCBI Taxonomy" id="1130410"/>
    <lineage>
        <taxon>Eukaryota</taxon>
        <taxon>Fungi</taxon>
        <taxon>Dikarya</taxon>
        <taxon>Ascomycota</taxon>
        <taxon>Pezizomycotina</taxon>
        <taxon>Dothideomycetes</taxon>
        <taxon>Dothideomycetes incertae sedis</taxon>
        <taxon>Botryosphaeriales</taxon>
        <taxon>Phyllostictaceae</taxon>
        <taxon>Phyllosticta</taxon>
    </lineage>
</organism>
<dbReference type="EMBL" id="JBBWUH010000007">
    <property type="protein sequence ID" value="KAK8161569.1"/>
    <property type="molecule type" value="Genomic_DNA"/>
</dbReference>
<evidence type="ECO:0000256" key="3">
    <source>
        <dbReference type="ARBA" id="ARBA00022771"/>
    </source>
</evidence>
<dbReference type="PANTHER" id="PTHR24408:SF58">
    <property type="entry name" value="TRANSCRIPTION FACTOR (TFIIIA), PUTATIVE (AFU_ORTHOLOGUE AFUA_1G05150)-RELATED"/>
    <property type="match status" value="1"/>
</dbReference>
<keyword evidence="3 5" id="KW-0863">Zinc-finger</keyword>
<dbReference type="SMART" id="SM00355">
    <property type="entry name" value="ZnF_C2H2"/>
    <property type="match status" value="4"/>
</dbReference>
<keyword evidence="1" id="KW-0479">Metal-binding</keyword>
<keyword evidence="2" id="KW-0677">Repeat</keyword>
<dbReference type="PROSITE" id="PS50157">
    <property type="entry name" value="ZINC_FINGER_C2H2_2"/>
    <property type="match status" value="4"/>
</dbReference>
<evidence type="ECO:0000256" key="1">
    <source>
        <dbReference type="ARBA" id="ARBA00022723"/>
    </source>
</evidence>